<dbReference type="GO" id="GO:0042597">
    <property type="term" value="C:periplasmic space"/>
    <property type="evidence" value="ECO:0007669"/>
    <property type="project" value="UniProtKB-ARBA"/>
</dbReference>
<dbReference type="Gene3D" id="3.40.190.10">
    <property type="entry name" value="Periplasmic binding protein-like II"/>
    <property type="match status" value="1"/>
</dbReference>
<gene>
    <name evidence="2" type="ORF">CC117_32525</name>
</gene>
<dbReference type="InterPro" id="IPR039424">
    <property type="entry name" value="SBP_5"/>
</dbReference>
<evidence type="ECO:0000259" key="1">
    <source>
        <dbReference type="Pfam" id="PF00496"/>
    </source>
</evidence>
<reference evidence="3" key="1">
    <citation type="submission" date="2016-07" db="EMBL/GenBank/DDBJ databases">
        <title>Sequence Frankia sp. strain CcI1.17.</title>
        <authorList>
            <person name="Ghodhbane-Gtari F."/>
            <person name="Swanson E."/>
            <person name="Gueddou A."/>
            <person name="Morris K."/>
            <person name="Hezbri K."/>
            <person name="Ktari A."/>
            <person name="Nouioui I."/>
            <person name="Abebe-Akele F."/>
            <person name="Simpson S."/>
            <person name="Thomas K."/>
            <person name="Gtari M."/>
            <person name="Tisa L.S."/>
            <person name="Hurst S."/>
        </authorList>
    </citation>
    <scope>NUCLEOTIDE SEQUENCE [LARGE SCALE GENOMIC DNA]</scope>
    <source>
        <strain evidence="3">Cc1.17</strain>
    </source>
</reference>
<proteinExistence type="predicted"/>
<dbReference type="EMBL" id="MBLM01000028">
    <property type="protein sequence ID" value="OHV43769.1"/>
    <property type="molecule type" value="Genomic_DNA"/>
</dbReference>
<name>A0A1S1RDF4_9ACTN</name>
<dbReference type="CDD" id="cd00995">
    <property type="entry name" value="PBP2_NikA_DppA_OppA_like"/>
    <property type="match status" value="1"/>
</dbReference>
<dbReference type="PANTHER" id="PTHR30290">
    <property type="entry name" value="PERIPLASMIC BINDING COMPONENT OF ABC TRANSPORTER"/>
    <property type="match status" value="1"/>
</dbReference>
<dbReference type="GO" id="GO:1904680">
    <property type="term" value="F:peptide transmembrane transporter activity"/>
    <property type="evidence" value="ECO:0007669"/>
    <property type="project" value="TreeGrafter"/>
</dbReference>
<dbReference type="GO" id="GO:0015833">
    <property type="term" value="P:peptide transport"/>
    <property type="evidence" value="ECO:0007669"/>
    <property type="project" value="TreeGrafter"/>
</dbReference>
<dbReference type="InterPro" id="IPR030678">
    <property type="entry name" value="Peptide/Ni-bd"/>
</dbReference>
<protein>
    <submittedName>
        <fullName evidence="2">ABC transporter substrate-binding protein</fullName>
    </submittedName>
</protein>
<keyword evidence="3" id="KW-1185">Reference proteome</keyword>
<evidence type="ECO:0000313" key="2">
    <source>
        <dbReference type="EMBL" id="OHV43769.1"/>
    </source>
</evidence>
<organism evidence="2 3">
    <name type="scientific">Parafrankia colletiae</name>
    <dbReference type="NCBI Taxonomy" id="573497"/>
    <lineage>
        <taxon>Bacteria</taxon>
        <taxon>Bacillati</taxon>
        <taxon>Actinomycetota</taxon>
        <taxon>Actinomycetes</taxon>
        <taxon>Frankiales</taxon>
        <taxon>Frankiaceae</taxon>
        <taxon>Parafrankia</taxon>
    </lineage>
</organism>
<comment type="caution">
    <text evidence="2">The sequence shown here is derived from an EMBL/GenBank/DDBJ whole genome shotgun (WGS) entry which is preliminary data.</text>
</comment>
<evidence type="ECO:0000313" key="3">
    <source>
        <dbReference type="Proteomes" id="UP000179627"/>
    </source>
</evidence>
<feature type="domain" description="Solute-binding protein family 5" evidence="1">
    <location>
        <begin position="49"/>
        <end position="395"/>
    </location>
</feature>
<dbReference type="Proteomes" id="UP000179627">
    <property type="component" value="Unassembled WGS sequence"/>
</dbReference>
<accession>A0A1S1RDF4</accession>
<dbReference type="PIRSF" id="PIRSF002741">
    <property type="entry name" value="MppA"/>
    <property type="match status" value="1"/>
</dbReference>
<dbReference type="Pfam" id="PF00496">
    <property type="entry name" value="SBP_bac_5"/>
    <property type="match status" value="1"/>
</dbReference>
<dbReference type="SUPFAM" id="SSF53850">
    <property type="entry name" value="Periplasmic binding protein-like II"/>
    <property type="match status" value="1"/>
</dbReference>
<dbReference type="InterPro" id="IPR000914">
    <property type="entry name" value="SBP_5_dom"/>
</dbReference>
<dbReference type="AlphaFoldDB" id="A0A1S1RDF4"/>
<sequence length="481" mass="51915">MVGGAASILTLSEPRSLDPAALGNAYATTGLLGNALYGTLMTDDESGEVRYSMAESFTSTDGGATFTLKLRPELRFSDGTPLDAEAVKFNWDRIKDPATGSVNLAEASMIASSEIVDGVTLQVTMAAPAPRYAYSLLASTMNWIASPEALRAGKEAFDRSPVGAGPYRLERWTRQATMDLVRNERYWDAPKPYLDRLTLRAVSDGSQRYNTVLSGGADLAVEGNWANIDKARQAGLPTDVMELGGGVFVAMNTRRAPFDDVRARQAVAAALDLEALNLAVYNGVALPARTLFGESSPFYSDTALQTTDSEKAQRLFDELAREGRPVSFTFTSSPGTENRAIAENIQAQLSSYDNVSVKIKIAEIAELISLRTSHDFDATVSSTFFRDPEPRLSPAFSGDTPANVSGIADQQLTQALDEGRSAPTQEDRRDAYDRVQQRLTALTPVIFTARAAPGVISARDVGGVQQYGLGSLLPEELWIQK</sequence>
<dbReference type="Gene3D" id="3.10.105.10">
    <property type="entry name" value="Dipeptide-binding Protein, Domain 3"/>
    <property type="match status" value="1"/>
</dbReference>
<dbReference type="GO" id="GO:0043190">
    <property type="term" value="C:ATP-binding cassette (ABC) transporter complex"/>
    <property type="evidence" value="ECO:0007669"/>
    <property type="project" value="InterPro"/>
</dbReference>